<evidence type="ECO:0000313" key="12">
    <source>
        <dbReference type="Proteomes" id="UP000799118"/>
    </source>
</evidence>
<keyword evidence="2 7" id="KW-0378">Hydrolase</keyword>
<proteinExistence type="inferred from homology"/>
<feature type="region of interest" description="Disordered" evidence="9">
    <location>
        <begin position="339"/>
        <end position="387"/>
    </location>
</feature>
<dbReference type="Pfam" id="PF00704">
    <property type="entry name" value="Glyco_hydro_18"/>
    <property type="match status" value="1"/>
</dbReference>
<dbReference type="InterPro" id="IPR001223">
    <property type="entry name" value="Glyco_hydro18_cat"/>
</dbReference>
<dbReference type="InterPro" id="IPR017853">
    <property type="entry name" value="GH"/>
</dbReference>
<keyword evidence="6" id="KW-0624">Polysaccharide degradation</keyword>
<dbReference type="InterPro" id="IPR050314">
    <property type="entry name" value="Glycosyl_Hydrlase_18"/>
</dbReference>
<keyword evidence="12" id="KW-1185">Reference proteome</keyword>
<dbReference type="AlphaFoldDB" id="A0A6A4GTD9"/>
<evidence type="ECO:0000259" key="10">
    <source>
        <dbReference type="PROSITE" id="PS51910"/>
    </source>
</evidence>
<feature type="compositionally biased region" description="Polar residues" evidence="9">
    <location>
        <begin position="404"/>
        <end position="426"/>
    </location>
</feature>
<dbReference type="SMART" id="SM00636">
    <property type="entry name" value="Glyco_18"/>
    <property type="match status" value="1"/>
</dbReference>
<evidence type="ECO:0000256" key="1">
    <source>
        <dbReference type="ARBA" id="ARBA00000822"/>
    </source>
</evidence>
<dbReference type="EMBL" id="ML769742">
    <property type="protein sequence ID" value="KAE9388455.1"/>
    <property type="molecule type" value="Genomic_DNA"/>
</dbReference>
<evidence type="ECO:0000313" key="11">
    <source>
        <dbReference type="EMBL" id="KAE9388455.1"/>
    </source>
</evidence>
<evidence type="ECO:0000256" key="3">
    <source>
        <dbReference type="ARBA" id="ARBA00023024"/>
    </source>
</evidence>
<accession>A0A6A4GTD9</accession>
<dbReference type="SUPFAM" id="SSF51445">
    <property type="entry name" value="(Trans)glycosidases"/>
    <property type="match status" value="1"/>
</dbReference>
<dbReference type="InterPro" id="IPR011583">
    <property type="entry name" value="Chitinase_II/V-like_cat"/>
</dbReference>
<dbReference type="PANTHER" id="PTHR11177">
    <property type="entry name" value="CHITINASE"/>
    <property type="match status" value="1"/>
</dbReference>
<keyword evidence="4" id="KW-0119">Carbohydrate metabolism</keyword>
<name>A0A6A4GTD9_9AGAR</name>
<dbReference type="GO" id="GO:0005576">
    <property type="term" value="C:extracellular region"/>
    <property type="evidence" value="ECO:0007669"/>
    <property type="project" value="TreeGrafter"/>
</dbReference>
<dbReference type="Gene3D" id="3.20.20.80">
    <property type="entry name" value="Glycosidases"/>
    <property type="match status" value="1"/>
</dbReference>
<protein>
    <recommendedName>
        <fullName evidence="10">GH18 domain-containing protein</fullName>
    </recommendedName>
</protein>
<evidence type="ECO:0000256" key="8">
    <source>
        <dbReference type="RuleBase" id="RU004453"/>
    </source>
</evidence>
<dbReference type="GO" id="GO:0000272">
    <property type="term" value="P:polysaccharide catabolic process"/>
    <property type="evidence" value="ECO:0007669"/>
    <property type="project" value="UniProtKB-KW"/>
</dbReference>
<dbReference type="GO" id="GO:0008843">
    <property type="term" value="F:endochitinase activity"/>
    <property type="evidence" value="ECO:0007669"/>
    <property type="project" value="UniProtKB-EC"/>
</dbReference>
<dbReference type="Proteomes" id="UP000799118">
    <property type="component" value="Unassembled WGS sequence"/>
</dbReference>
<gene>
    <name evidence="11" type="ORF">BT96DRAFT_1025446</name>
</gene>
<dbReference type="GO" id="GO:0006032">
    <property type="term" value="P:chitin catabolic process"/>
    <property type="evidence" value="ECO:0007669"/>
    <property type="project" value="UniProtKB-KW"/>
</dbReference>
<dbReference type="GO" id="GO:0008061">
    <property type="term" value="F:chitin binding"/>
    <property type="evidence" value="ECO:0007669"/>
    <property type="project" value="InterPro"/>
</dbReference>
<comment type="similarity">
    <text evidence="8">Belongs to the glycosyl hydrolase 18 family.</text>
</comment>
<sequence length="527" mass="57158">MKPWRYKIHVNKSPPFEDCKQYSISSSFPSLHPTPSPTINAHTNRLPRPALHSFTPTPFRFGRRSALDDVEEEGLGIEGAAFEMGNGKDLPRFTFMEYGVLIASWTRIGLKIPSSRELGLYQMVYSFLRICRSECVLNIDLGRWNQSMLTRTVHCCSTKAVQGPDCFIWLVDGAGALSFLNAFRLPANRKTFVNTLASAVTTYGLDGIDIDWEYPTKSEAGNIKLSLGLCESSAILHTTSRLPSDRSKIILPLSQTSRGWVQTDPTSTNVSAYAAQMTYLNIMNYDVFQSSSTPGPNAPLGAEAAFSQWTGAAFPHPRCFWGLPLYGYVSNSTANVPKGSFVDPTPTTEEVKGGANPQGGTTQGSGKKTKGTGTDTNGSDSDAKGSKRIKLYAERIQMDLLRTPSETNGSGSSTDTPSTNAPSTDATANLQKLVRSGDFRLGSDCSFRCFIVGLAQEGTFGGGGGFTKGTLQKRVEWQDASLWSLDQDDGVVLQNDHYLASLGLSIGWAHGSVGFSNSLRLVLSTIL</sequence>
<evidence type="ECO:0000256" key="7">
    <source>
        <dbReference type="RuleBase" id="RU000489"/>
    </source>
</evidence>
<dbReference type="OrthoDB" id="73875at2759"/>
<reference evidence="11" key="1">
    <citation type="journal article" date="2019" name="Environ. Microbiol.">
        <title>Fungal ecological strategies reflected in gene transcription - a case study of two litter decomposers.</title>
        <authorList>
            <person name="Barbi F."/>
            <person name="Kohler A."/>
            <person name="Barry K."/>
            <person name="Baskaran P."/>
            <person name="Daum C."/>
            <person name="Fauchery L."/>
            <person name="Ihrmark K."/>
            <person name="Kuo A."/>
            <person name="LaButti K."/>
            <person name="Lipzen A."/>
            <person name="Morin E."/>
            <person name="Grigoriev I.V."/>
            <person name="Henrissat B."/>
            <person name="Lindahl B."/>
            <person name="Martin F."/>
        </authorList>
    </citation>
    <scope>NUCLEOTIDE SEQUENCE</scope>
    <source>
        <strain evidence="11">JB14</strain>
    </source>
</reference>
<feature type="region of interest" description="Disordered" evidence="9">
    <location>
        <begin position="401"/>
        <end position="426"/>
    </location>
</feature>
<dbReference type="PROSITE" id="PS01095">
    <property type="entry name" value="GH18_1"/>
    <property type="match status" value="1"/>
</dbReference>
<feature type="domain" description="GH18" evidence="10">
    <location>
        <begin position="99"/>
        <end position="527"/>
    </location>
</feature>
<keyword evidence="5 7" id="KW-0326">Glycosidase</keyword>
<dbReference type="PROSITE" id="PS51910">
    <property type="entry name" value="GH18_2"/>
    <property type="match status" value="1"/>
</dbReference>
<evidence type="ECO:0000256" key="4">
    <source>
        <dbReference type="ARBA" id="ARBA00023277"/>
    </source>
</evidence>
<organism evidence="11 12">
    <name type="scientific">Gymnopus androsaceus JB14</name>
    <dbReference type="NCBI Taxonomy" id="1447944"/>
    <lineage>
        <taxon>Eukaryota</taxon>
        <taxon>Fungi</taxon>
        <taxon>Dikarya</taxon>
        <taxon>Basidiomycota</taxon>
        <taxon>Agaricomycotina</taxon>
        <taxon>Agaricomycetes</taxon>
        <taxon>Agaricomycetidae</taxon>
        <taxon>Agaricales</taxon>
        <taxon>Marasmiineae</taxon>
        <taxon>Omphalotaceae</taxon>
        <taxon>Gymnopus</taxon>
    </lineage>
</organism>
<dbReference type="InterPro" id="IPR001579">
    <property type="entry name" value="Glyco_hydro_18_chit_AS"/>
</dbReference>
<feature type="region of interest" description="Disordered" evidence="9">
    <location>
        <begin position="28"/>
        <end position="47"/>
    </location>
</feature>
<evidence type="ECO:0000256" key="2">
    <source>
        <dbReference type="ARBA" id="ARBA00022801"/>
    </source>
</evidence>
<evidence type="ECO:0000256" key="5">
    <source>
        <dbReference type="ARBA" id="ARBA00023295"/>
    </source>
</evidence>
<evidence type="ECO:0000256" key="9">
    <source>
        <dbReference type="SAM" id="MobiDB-lite"/>
    </source>
</evidence>
<comment type="catalytic activity">
    <reaction evidence="1">
        <text>Random endo-hydrolysis of N-acetyl-beta-D-glucosaminide (1-&gt;4)-beta-linkages in chitin and chitodextrins.</text>
        <dbReference type="EC" id="3.2.1.14"/>
    </reaction>
</comment>
<dbReference type="PANTHER" id="PTHR11177:SF317">
    <property type="entry name" value="CHITINASE 12-RELATED"/>
    <property type="match status" value="1"/>
</dbReference>
<evidence type="ECO:0000256" key="6">
    <source>
        <dbReference type="ARBA" id="ARBA00023326"/>
    </source>
</evidence>
<keyword evidence="3" id="KW-0146">Chitin degradation</keyword>
<feature type="compositionally biased region" description="Low complexity" evidence="9">
    <location>
        <begin position="371"/>
        <end position="380"/>
    </location>
</feature>